<organism evidence="5 6">
    <name type="scientific">Sphingomonas panacis</name>
    <dbReference type="NCBI Taxonomy" id="1560345"/>
    <lineage>
        <taxon>Bacteria</taxon>
        <taxon>Pseudomonadati</taxon>
        <taxon>Pseudomonadota</taxon>
        <taxon>Alphaproteobacteria</taxon>
        <taxon>Sphingomonadales</taxon>
        <taxon>Sphingomonadaceae</taxon>
        <taxon>Sphingomonas</taxon>
    </lineage>
</organism>
<evidence type="ECO:0000256" key="3">
    <source>
        <dbReference type="PIRSR" id="PIRSR006241-50"/>
    </source>
</evidence>
<proteinExistence type="inferred from homology"/>
<dbReference type="InterPro" id="IPR036237">
    <property type="entry name" value="Xyl_isomerase-like_sf"/>
</dbReference>
<dbReference type="InterPro" id="IPR050417">
    <property type="entry name" value="Sugar_Epim/Isomerase"/>
</dbReference>
<dbReference type="InterPro" id="IPR026040">
    <property type="entry name" value="HyI-like"/>
</dbReference>
<evidence type="ECO:0000259" key="4">
    <source>
        <dbReference type="Pfam" id="PF01261"/>
    </source>
</evidence>
<dbReference type="SUPFAM" id="SSF51658">
    <property type="entry name" value="Xylose isomerase-like"/>
    <property type="match status" value="1"/>
</dbReference>
<evidence type="ECO:0000256" key="1">
    <source>
        <dbReference type="ARBA" id="ARBA00023235"/>
    </source>
</evidence>
<keyword evidence="1 2" id="KW-0413">Isomerase</keyword>
<accession>A0A1B3ZH50</accession>
<comment type="similarity">
    <text evidence="2">Belongs to the hyi family.</text>
</comment>
<dbReference type="OrthoDB" id="9786584at2"/>
<sequence>MQVSPKLSPCVEWIFAEEHPAMPDRIRAARAAGYDTVEFHLWRDKDVDAIAESLAETGVKLTGIVVEPRRSIVDPAQHGEFLQAVRESLVTAKTLGSPPLVVASGFTREGVSQQEHVAAAIDALKQAAALAEEAGILLVLEPLNDRVEHPGMFLVSTKLALDIIEAVDSPNLRLLYDVYHSVVMGEDMADVLNGRVHLVAHVQLADTPGRHEPGTGTIDWPATLKALDELGYTGAYGLEYKPTAPALESLERTRATLEG</sequence>
<feature type="active site" description="Proton donor/acceptor" evidence="3">
    <location>
        <position position="141"/>
    </location>
</feature>
<feature type="active site" description="Proton donor/acceptor" evidence="3">
    <location>
        <position position="239"/>
    </location>
</feature>
<dbReference type="STRING" id="1560345.AWL63_13125"/>
<dbReference type="AlphaFoldDB" id="A0A1B3ZH50"/>
<protein>
    <submittedName>
        <fullName evidence="5">Hydroxypyruvate isomerase</fullName>
    </submittedName>
</protein>
<evidence type="ECO:0000256" key="2">
    <source>
        <dbReference type="PIRNR" id="PIRNR006241"/>
    </source>
</evidence>
<dbReference type="GO" id="GO:0016853">
    <property type="term" value="F:isomerase activity"/>
    <property type="evidence" value="ECO:0007669"/>
    <property type="project" value="UniProtKB-KW"/>
</dbReference>
<dbReference type="Gene3D" id="3.20.20.150">
    <property type="entry name" value="Divalent-metal-dependent TIM barrel enzymes"/>
    <property type="match status" value="1"/>
</dbReference>
<dbReference type="InterPro" id="IPR013022">
    <property type="entry name" value="Xyl_isomerase-like_TIM-brl"/>
</dbReference>
<evidence type="ECO:0000313" key="5">
    <source>
        <dbReference type="EMBL" id="AOH86762.1"/>
    </source>
</evidence>
<gene>
    <name evidence="5" type="ORF">AWL63_13125</name>
</gene>
<reference evidence="5 6" key="1">
    <citation type="submission" date="2016-01" db="EMBL/GenBank/DDBJ databases">
        <title>Complete genome and mega plasmid sequence of Sphingomonas panacis DCY99 elicits systemic resistance in rice to Xanthomonas oryzae.</title>
        <authorList>
            <person name="Kim Y.J."/>
            <person name="Yang D.C."/>
            <person name="Sing P."/>
        </authorList>
    </citation>
    <scope>NUCLEOTIDE SEQUENCE [LARGE SCALE GENOMIC DNA]</scope>
    <source>
        <strain evidence="5 6">DCY99</strain>
    </source>
</reference>
<dbReference type="Proteomes" id="UP000094256">
    <property type="component" value="Chromosome"/>
</dbReference>
<name>A0A1B3ZH50_9SPHN</name>
<dbReference type="KEGG" id="span:AWL63_13125"/>
<dbReference type="PIRSF" id="PIRSF006241">
    <property type="entry name" value="HyI"/>
    <property type="match status" value="1"/>
</dbReference>
<keyword evidence="5" id="KW-0670">Pyruvate</keyword>
<keyword evidence="6" id="KW-1185">Reference proteome</keyword>
<evidence type="ECO:0000313" key="6">
    <source>
        <dbReference type="Proteomes" id="UP000094256"/>
    </source>
</evidence>
<feature type="domain" description="Xylose isomerase-like TIM barrel" evidence="4">
    <location>
        <begin position="26"/>
        <end position="254"/>
    </location>
</feature>
<dbReference type="Pfam" id="PF01261">
    <property type="entry name" value="AP_endonuc_2"/>
    <property type="match status" value="1"/>
</dbReference>
<dbReference type="EMBL" id="CP014168">
    <property type="protein sequence ID" value="AOH86762.1"/>
    <property type="molecule type" value="Genomic_DNA"/>
</dbReference>
<dbReference type="PANTHER" id="PTHR43489">
    <property type="entry name" value="ISOMERASE"/>
    <property type="match status" value="1"/>
</dbReference>